<reference evidence="2 3" key="1">
    <citation type="journal article" date="2019" name="Sci. Rep.">
        <title>Orb-weaving spider Araneus ventricosus genome elucidates the spidroin gene catalogue.</title>
        <authorList>
            <person name="Kono N."/>
            <person name="Nakamura H."/>
            <person name="Ohtoshi R."/>
            <person name="Moran D.A.P."/>
            <person name="Shinohara A."/>
            <person name="Yoshida Y."/>
            <person name="Fujiwara M."/>
            <person name="Mori M."/>
            <person name="Tomita M."/>
            <person name="Arakawa K."/>
        </authorList>
    </citation>
    <scope>NUCLEOTIDE SEQUENCE [LARGE SCALE GENOMIC DNA]</scope>
</reference>
<feature type="domain" description="Formin FH3" evidence="1">
    <location>
        <begin position="70"/>
        <end position="131"/>
    </location>
</feature>
<organism evidence="2 3">
    <name type="scientific">Araneus ventricosus</name>
    <name type="common">Orbweaver spider</name>
    <name type="synonym">Epeira ventricosa</name>
    <dbReference type="NCBI Taxonomy" id="182803"/>
    <lineage>
        <taxon>Eukaryota</taxon>
        <taxon>Metazoa</taxon>
        <taxon>Ecdysozoa</taxon>
        <taxon>Arthropoda</taxon>
        <taxon>Chelicerata</taxon>
        <taxon>Arachnida</taxon>
        <taxon>Araneae</taxon>
        <taxon>Araneomorphae</taxon>
        <taxon>Entelegynae</taxon>
        <taxon>Araneoidea</taxon>
        <taxon>Araneidae</taxon>
        <taxon>Araneus</taxon>
    </lineage>
</organism>
<dbReference type="EMBL" id="BGPR01011271">
    <property type="protein sequence ID" value="GBN50463.1"/>
    <property type="molecule type" value="Genomic_DNA"/>
</dbReference>
<sequence>MLTNLHVLDLPEYEKHNLGILSVCEHENSKTMRAKGMKFALDTDDIPVKKQVFELLSALCVYRPDGYLRALETLEHYKSLKKRRYRFQLVVDELKSCEVAEYTTALVAFINCLIISPASLGERVRIRNEFLGRSTLSYSVPSVSVCGRPLSGTFTAVPLHDFWNTGRQNLSSM</sequence>
<dbReference type="InterPro" id="IPR010472">
    <property type="entry name" value="FH3_dom"/>
</dbReference>
<evidence type="ECO:0000313" key="2">
    <source>
        <dbReference type="EMBL" id="GBN50463.1"/>
    </source>
</evidence>
<dbReference type="SUPFAM" id="SSF48371">
    <property type="entry name" value="ARM repeat"/>
    <property type="match status" value="1"/>
</dbReference>
<dbReference type="AlphaFoldDB" id="A0A4Y2PHQ8"/>
<dbReference type="InterPro" id="IPR011989">
    <property type="entry name" value="ARM-like"/>
</dbReference>
<evidence type="ECO:0000313" key="3">
    <source>
        <dbReference type="Proteomes" id="UP000499080"/>
    </source>
</evidence>
<gene>
    <name evidence="2" type="primary">inf2</name>
    <name evidence="2" type="ORF">AVEN_191528_1</name>
</gene>
<dbReference type="PANTHER" id="PTHR46345:SF8">
    <property type="entry name" value="FORMIN 3, ISOFORM B"/>
    <property type="match status" value="1"/>
</dbReference>
<dbReference type="Gene3D" id="1.25.10.10">
    <property type="entry name" value="Leucine-rich Repeat Variant"/>
    <property type="match status" value="1"/>
</dbReference>
<evidence type="ECO:0000259" key="1">
    <source>
        <dbReference type="Pfam" id="PF06367"/>
    </source>
</evidence>
<proteinExistence type="predicted"/>
<dbReference type="InterPro" id="IPR016024">
    <property type="entry name" value="ARM-type_fold"/>
</dbReference>
<dbReference type="Pfam" id="PF06367">
    <property type="entry name" value="Drf_FH3"/>
    <property type="match status" value="1"/>
</dbReference>
<accession>A0A4Y2PHQ8</accession>
<dbReference type="PANTHER" id="PTHR46345">
    <property type="entry name" value="INVERTED FORMIN-2"/>
    <property type="match status" value="1"/>
</dbReference>
<protein>
    <submittedName>
        <fullName evidence="2">Inverted formin-2</fullName>
    </submittedName>
</protein>
<dbReference type="GO" id="GO:0003779">
    <property type="term" value="F:actin binding"/>
    <property type="evidence" value="ECO:0007669"/>
    <property type="project" value="InterPro"/>
</dbReference>
<dbReference type="OrthoDB" id="26518at2759"/>
<dbReference type="Proteomes" id="UP000499080">
    <property type="component" value="Unassembled WGS sequence"/>
</dbReference>
<comment type="caution">
    <text evidence="2">The sequence shown here is derived from an EMBL/GenBank/DDBJ whole genome shotgun (WGS) entry which is preliminary data.</text>
</comment>
<keyword evidence="3" id="KW-1185">Reference proteome</keyword>
<name>A0A4Y2PHQ8_ARAVE</name>